<dbReference type="RefSeq" id="WP_089413194.1">
    <property type="nucleotide sequence ID" value="NZ_FZQA01000008.1"/>
</dbReference>
<dbReference type="AlphaFoldDB" id="A0A239PZB0"/>
<sequence length="259" mass="27393">MPPDPLTDDMWYDALGAAILAKASPQAFPMAVGDEKRVEAGVLVYRNNVRAAYSRALADAFPAVKSLVGEEFFAYLARAYFDHAPPRARLVARYGDGLPAFLEAFEPVAHLPYLPDVARLEIAWLKAYHAAEATSLAPADIAAAAGENPDAARARLHPSAQLLESAWPAATIWRRARREQKGALKLDATPERVLVIRPESAVDVRLLSPGAHAALGALAAGATFSDAVEAALGADAAAAPEAVFSEIMAAGAITKVFLT</sequence>
<evidence type="ECO:0000313" key="3">
    <source>
        <dbReference type="Proteomes" id="UP000198346"/>
    </source>
</evidence>
<gene>
    <name evidence="2" type="ORF">SAMN06297382_2776</name>
</gene>
<dbReference type="OrthoDB" id="4146344at2"/>
<reference evidence="2 3" key="1">
    <citation type="submission" date="2017-07" db="EMBL/GenBank/DDBJ databases">
        <authorList>
            <person name="Sun Z.S."/>
            <person name="Albrecht U."/>
            <person name="Echele G."/>
            <person name="Lee C.C."/>
        </authorList>
    </citation>
    <scope>NUCLEOTIDE SEQUENCE [LARGE SCALE GENOMIC DNA]</scope>
    <source>
        <strain evidence="2 3">CGMCC 1.12710</strain>
    </source>
</reference>
<keyword evidence="2" id="KW-0238">DNA-binding</keyword>
<organism evidence="2 3">
    <name type="scientific">Amphiplicatus metriothermophilus</name>
    <dbReference type="NCBI Taxonomy" id="1519374"/>
    <lineage>
        <taxon>Bacteria</taxon>
        <taxon>Pseudomonadati</taxon>
        <taxon>Pseudomonadota</taxon>
        <taxon>Alphaproteobacteria</taxon>
        <taxon>Parvularculales</taxon>
        <taxon>Parvularculaceae</taxon>
        <taxon>Amphiplicatus</taxon>
    </lineage>
</organism>
<dbReference type="EMBL" id="FZQA01000008">
    <property type="protein sequence ID" value="SNT75510.1"/>
    <property type="molecule type" value="Genomic_DNA"/>
</dbReference>
<dbReference type="GO" id="GO:0003677">
    <property type="term" value="F:DNA binding"/>
    <property type="evidence" value="ECO:0007669"/>
    <property type="project" value="UniProtKB-KW"/>
</dbReference>
<proteinExistence type="predicted"/>
<name>A0A239PZB0_9PROT</name>
<feature type="domain" description="Putative DNA-binding" evidence="1">
    <location>
        <begin position="14"/>
        <end position="102"/>
    </location>
</feature>
<dbReference type="Proteomes" id="UP000198346">
    <property type="component" value="Unassembled WGS sequence"/>
</dbReference>
<evidence type="ECO:0000313" key="2">
    <source>
        <dbReference type="EMBL" id="SNT75510.1"/>
    </source>
</evidence>
<dbReference type="InterPro" id="IPR044922">
    <property type="entry name" value="DUF2063_N_sf"/>
</dbReference>
<accession>A0A239PZB0</accession>
<dbReference type="Gene3D" id="1.10.150.690">
    <property type="entry name" value="DUF2063"/>
    <property type="match status" value="1"/>
</dbReference>
<dbReference type="InterPro" id="IPR018640">
    <property type="entry name" value="DUF2063"/>
</dbReference>
<keyword evidence="3" id="KW-1185">Reference proteome</keyword>
<protein>
    <submittedName>
        <fullName evidence="2">Putative DNA-binding domain-containing protein</fullName>
    </submittedName>
</protein>
<evidence type="ECO:0000259" key="1">
    <source>
        <dbReference type="Pfam" id="PF09836"/>
    </source>
</evidence>
<dbReference type="Pfam" id="PF09836">
    <property type="entry name" value="DUF2063"/>
    <property type="match status" value="1"/>
</dbReference>